<proteinExistence type="inferred from homology"/>
<comment type="caution">
    <text evidence="11">The sequence shown here is derived from an EMBL/GenBank/DDBJ whole genome shotgun (WGS) entry which is preliminary data.</text>
</comment>
<dbReference type="NCBIfam" id="TIGR01313">
    <property type="entry name" value="therm_gnt_kin"/>
    <property type="match status" value="1"/>
</dbReference>
<dbReference type="InterPro" id="IPR059117">
    <property type="entry name" value="APS_kinase_dom"/>
</dbReference>
<keyword evidence="7 9" id="KW-0067">ATP-binding</keyword>
<dbReference type="InterPro" id="IPR006001">
    <property type="entry name" value="Therm_gnt_kin"/>
</dbReference>
<comment type="similarity">
    <text evidence="2 9">Belongs to the gluconokinase GntK/GntV family.</text>
</comment>
<dbReference type="GO" id="GO:0005737">
    <property type="term" value="C:cytoplasm"/>
    <property type="evidence" value="ECO:0007669"/>
    <property type="project" value="TreeGrafter"/>
</dbReference>
<dbReference type="Pfam" id="PF01583">
    <property type="entry name" value="APS_kinase"/>
    <property type="match status" value="1"/>
</dbReference>
<keyword evidence="4 9" id="KW-0808">Transferase</keyword>
<name>A0A9P6WDV9_MAUEX</name>
<dbReference type="Proteomes" id="UP000750334">
    <property type="component" value="Unassembled WGS sequence"/>
</dbReference>
<organism evidence="11 12">
    <name type="scientific">Maudiozyma exigua</name>
    <name type="common">Yeast</name>
    <name type="synonym">Kazachstania exigua</name>
    <dbReference type="NCBI Taxonomy" id="34358"/>
    <lineage>
        <taxon>Eukaryota</taxon>
        <taxon>Fungi</taxon>
        <taxon>Dikarya</taxon>
        <taxon>Ascomycota</taxon>
        <taxon>Saccharomycotina</taxon>
        <taxon>Saccharomycetes</taxon>
        <taxon>Saccharomycetales</taxon>
        <taxon>Saccharomycetaceae</taxon>
        <taxon>Maudiozyma</taxon>
    </lineage>
</organism>
<dbReference type="EMBL" id="PUHR01000010">
    <property type="protein sequence ID" value="KAG0671634.1"/>
    <property type="molecule type" value="Genomic_DNA"/>
</dbReference>
<evidence type="ECO:0000259" key="10">
    <source>
        <dbReference type="Pfam" id="PF01583"/>
    </source>
</evidence>
<keyword evidence="6 9" id="KW-0418">Kinase</keyword>
<evidence type="ECO:0000256" key="5">
    <source>
        <dbReference type="ARBA" id="ARBA00022741"/>
    </source>
</evidence>
<evidence type="ECO:0000256" key="1">
    <source>
        <dbReference type="ARBA" id="ARBA00004875"/>
    </source>
</evidence>
<evidence type="ECO:0000256" key="9">
    <source>
        <dbReference type="RuleBase" id="RU363066"/>
    </source>
</evidence>
<reference evidence="11 12" key="1">
    <citation type="submission" date="2020-11" db="EMBL/GenBank/DDBJ databases">
        <title>Kefir isolates.</title>
        <authorList>
            <person name="Marcisauskas S."/>
            <person name="Kim Y."/>
            <person name="Blasche S."/>
        </authorList>
    </citation>
    <scope>NUCLEOTIDE SEQUENCE [LARGE SCALE GENOMIC DNA]</scope>
    <source>
        <strain evidence="11 12">OG2</strain>
    </source>
</reference>
<evidence type="ECO:0000313" key="11">
    <source>
        <dbReference type="EMBL" id="KAG0671634.1"/>
    </source>
</evidence>
<evidence type="ECO:0000256" key="8">
    <source>
        <dbReference type="ARBA" id="ARBA00048090"/>
    </source>
</evidence>
<keyword evidence="12" id="KW-1185">Reference proteome</keyword>
<dbReference type="Gene3D" id="3.40.50.300">
    <property type="entry name" value="P-loop containing nucleotide triphosphate hydrolases"/>
    <property type="match status" value="1"/>
</dbReference>
<comment type="catalytic activity">
    <reaction evidence="8 9">
        <text>D-gluconate + ATP = 6-phospho-D-gluconate + ADP + H(+)</text>
        <dbReference type="Rhea" id="RHEA:19433"/>
        <dbReference type="ChEBI" id="CHEBI:15378"/>
        <dbReference type="ChEBI" id="CHEBI:18391"/>
        <dbReference type="ChEBI" id="CHEBI:30616"/>
        <dbReference type="ChEBI" id="CHEBI:58759"/>
        <dbReference type="ChEBI" id="CHEBI:456216"/>
        <dbReference type="EC" id="2.7.1.12"/>
    </reaction>
</comment>
<sequence>MTTQAHKSSRPKVFVIAGTSGTGKTSVATNLLDHYKKDLPNLKYLEGDDLHPEANVKKMSSGHPLQDEDRWDWLKIVAHKSSDVARLSHGISIITCSSLKKKYRDLIRATEPNVDFYFIFLYANQEEIFARLNNRKGHFMKANMMQSQFDDLELPIPHQEKNCAVVNFEGKPLDVITNEVLVYIEKALHNEDFNM</sequence>
<dbReference type="GO" id="GO:0005975">
    <property type="term" value="P:carbohydrate metabolic process"/>
    <property type="evidence" value="ECO:0007669"/>
    <property type="project" value="InterPro"/>
</dbReference>
<dbReference type="InterPro" id="IPR027417">
    <property type="entry name" value="P-loop_NTPase"/>
</dbReference>
<protein>
    <recommendedName>
        <fullName evidence="3 9">Gluconokinase</fullName>
        <ecNumber evidence="3 9">2.7.1.12</ecNumber>
    </recommendedName>
</protein>
<dbReference type="GO" id="GO:0005524">
    <property type="term" value="F:ATP binding"/>
    <property type="evidence" value="ECO:0007669"/>
    <property type="project" value="UniProtKB-KW"/>
</dbReference>
<evidence type="ECO:0000256" key="6">
    <source>
        <dbReference type="ARBA" id="ARBA00022777"/>
    </source>
</evidence>
<dbReference type="OrthoDB" id="275177at2759"/>
<evidence type="ECO:0000256" key="3">
    <source>
        <dbReference type="ARBA" id="ARBA00012054"/>
    </source>
</evidence>
<gene>
    <name evidence="11" type="ORF">C6P45_000125</name>
</gene>
<keyword evidence="5 9" id="KW-0547">Nucleotide-binding</keyword>
<accession>A0A9P6WDV9</accession>
<feature type="domain" description="APS kinase" evidence="10">
    <location>
        <begin position="12"/>
        <end position="143"/>
    </location>
</feature>
<dbReference type="EC" id="2.7.1.12" evidence="3 9"/>
<evidence type="ECO:0000256" key="7">
    <source>
        <dbReference type="ARBA" id="ARBA00022840"/>
    </source>
</evidence>
<dbReference type="CDD" id="cd02021">
    <property type="entry name" value="GntK"/>
    <property type="match status" value="1"/>
</dbReference>
<dbReference type="AlphaFoldDB" id="A0A9P6WDV9"/>
<evidence type="ECO:0000256" key="2">
    <source>
        <dbReference type="ARBA" id="ARBA00008420"/>
    </source>
</evidence>
<dbReference type="SUPFAM" id="SSF52540">
    <property type="entry name" value="P-loop containing nucleoside triphosphate hydrolases"/>
    <property type="match status" value="1"/>
</dbReference>
<evidence type="ECO:0000256" key="4">
    <source>
        <dbReference type="ARBA" id="ARBA00022679"/>
    </source>
</evidence>
<dbReference type="PANTHER" id="PTHR43442:SF3">
    <property type="entry name" value="GLUCONOKINASE-RELATED"/>
    <property type="match status" value="1"/>
</dbReference>
<dbReference type="GO" id="GO:0046316">
    <property type="term" value="F:gluconokinase activity"/>
    <property type="evidence" value="ECO:0007669"/>
    <property type="project" value="UniProtKB-EC"/>
</dbReference>
<comment type="pathway">
    <text evidence="1 9">Carbohydrate acid metabolism; D-gluconate degradation.</text>
</comment>
<dbReference type="PANTHER" id="PTHR43442">
    <property type="entry name" value="GLUCONOKINASE-RELATED"/>
    <property type="match status" value="1"/>
</dbReference>
<evidence type="ECO:0000313" key="12">
    <source>
        <dbReference type="Proteomes" id="UP000750334"/>
    </source>
</evidence>